<organism evidence="6 7">
    <name type="scientific">Dankookia rubra</name>
    <dbReference type="NCBI Taxonomy" id="1442381"/>
    <lineage>
        <taxon>Bacteria</taxon>
        <taxon>Pseudomonadati</taxon>
        <taxon>Pseudomonadota</taxon>
        <taxon>Alphaproteobacteria</taxon>
        <taxon>Acetobacterales</taxon>
        <taxon>Roseomonadaceae</taxon>
        <taxon>Dankookia</taxon>
    </lineage>
</organism>
<gene>
    <name evidence="6" type="primary">tssM</name>
    <name evidence="6" type="ORF">E2C06_31400</name>
</gene>
<dbReference type="PANTHER" id="PTHR36153">
    <property type="entry name" value="INNER MEMBRANE PROTEIN-RELATED"/>
    <property type="match status" value="1"/>
</dbReference>
<dbReference type="PANTHER" id="PTHR36153:SF1">
    <property type="entry name" value="TYPE VI SECRETION SYSTEM COMPONENT TSSM1"/>
    <property type="match status" value="1"/>
</dbReference>
<keyword evidence="1" id="KW-0812">Transmembrane</keyword>
<dbReference type="OrthoDB" id="9758229at2"/>
<protein>
    <submittedName>
        <fullName evidence="6">Type VI secretion system membrane subunit TssM</fullName>
    </submittedName>
</protein>
<evidence type="ECO:0000313" key="6">
    <source>
        <dbReference type="EMBL" id="TDH58655.1"/>
    </source>
</evidence>
<comment type="caution">
    <text evidence="6">The sequence shown here is derived from an EMBL/GenBank/DDBJ whole genome shotgun (WGS) entry which is preliminary data.</text>
</comment>
<dbReference type="NCBIfam" id="TIGR03348">
    <property type="entry name" value="VI_IcmF"/>
    <property type="match status" value="1"/>
</dbReference>
<evidence type="ECO:0000259" key="4">
    <source>
        <dbReference type="Pfam" id="PF14331"/>
    </source>
</evidence>
<dbReference type="InterPro" id="IPR048677">
    <property type="entry name" value="TssM1_hel"/>
</dbReference>
<dbReference type="InterPro" id="IPR053156">
    <property type="entry name" value="T6SS_TssM-like"/>
</dbReference>
<dbReference type="InterPro" id="IPR025743">
    <property type="entry name" value="TssM1_N"/>
</dbReference>
<evidence type="ECO:0000259" key="5">
    <source>
        <dbReference type="Pfam" id="PF21070"/>
    </source>
</evidence>
<dbReference type="Pfam" id="PF06744">
    <property type="entry name" value="IcmF_C"/>
    <property type="match status" value="1"/>
</dbReference>
<dbReference type="InterPro" id="IPR017731">
    <property type="entry name" value="TssM1-like"/>
</dbReference>
<accession>A0A4V3A9D0</accession>
<evidence type="ECO:0000313" key="7">
    <source>
        <dbReference type="Proteomes" id="UP000295096"/>
    </source>
</evidence>
<dbReference type="Pfam" id="PF14331">
    <property type="entry name" value="IcmF-related_N"/>
    <property type="match status" value="1"/>
</dbReference>
<dbReference type="RefSeq" id="WP_133292518.1">
    <property type="nucleotide sequence ID" value="NZ_SMSJ01000104.1"/>
</dbReference>
<keyword evidence="1" id="KW-1133">Transmembrane helix</keyword>
<sequence length="1174" mass="129702">MSLLASALFVLRAREFWEFVGACILSLLIWAFGDIVEIGDERPLESPVARLVAILCIIVAWGTCNLWTQLRTHRARKELVAALAGPQSKESSGSLEFAELQTRFVDALRHLRRARSNMKRRRRWLYDLPWYVMIGPPGSGKTTAILQAGLDLPFEQSQIRTVGGTTYCDWILTDDAVLIDTAGRYSTQDNNPEVDKSVWLGLLDMLSKYRPQQPLSGIIVAIPTNLLLTGDQTFGRIRARLQEIEGRLCMRLPVYLLVTKSDLIAGFEPFFGDLSEAQRRQVWGHTFDHIPGQTNVPSRLKLNEALAGLIAQLDRRLLERLESEPDPRWRAQIFKFPSQVANLFEAVLHCTEYCFGPSRFENGSWLRGIYFVSGSQVGTPIDSISKVVSQIIGIKEAPLGIERFNGDRSFFLRQLFKDVIFREAELAGHDLTRNRQQQRRHLRGAVLAFLGLLTVGITGALGWSYAASRARNVEVEAALEAWSQQARPFAHTRLTVADANFTAVLPLLDQLSGLKAEHERPSSTGLHIALSQRATLEAQLNAAYRSALAKLLLPRLVLATEGRIQARLHDANYVLEALRVYLSLAGSVPIDRVLLEQFFASEIAPRSEFIRAAMHHVTALADLLPELETRERPTLDARLVADAQAALARVSLPKRGYTALVSNPGVRALPGWRVTDHAGPSASRTLTRRSGQPLGTEIPAIFTFDGFHRVFLPLLDDVARGIYAEHWLLSGRGTPDTSDADILKLKEEMLRLYYEDFIKIWDYTLRDVVIIAPTTLDQAVEAMRVLSGPTSPLRLLIQAVVHETGLTARLGPTPLEKHGPVERNAPHWENRGLDRLAKLVRPNSATPVDLSGEPVTTSFSYLRELIEGVNGARPALDEVLSVLDTLQAKMAEAAASPNPTEAFSGVGKTSAVQLAQVARRLPVPVNWMLESLGEAVSLASSGVRQRLNERWRTDILPVCRAVTAGKFPFAPSSRIDASLDDVARLFGPSGLIETFFKAHLASFVDTTRQPWYDTQSIGLQSGPLAQLARARRISSALFPNGSGSKLLFSLTPLSLSSAASAATLDVDGQDLRYAHGPPRTVSLSWPGPSDTSTIRMSFAPIGGGSTVTITKEGPWALLRLLQEEGRVVRTRQSEVLETELVAEGHVLRLRLRAASSENPFDMRLFSGFSCPEAF</sequence>
<feature type="domain" description="Type VI secretion system component TssM1 helical" evidence="5">
    <location>
        <begin position="945"/>
        <end position="1042"/>
    </location>
</feature>
<name>A0A4V3A9D0_9PROT</name>
<feature type="domain" description="Type VI secretion system IcmF C-terminal" evidence="2">
    <location>
        <begin position="1048"/>
        <end position="1155"/>
    </location>
</feature>
<feature type="transmembrane region" description="Helical" evidence="1">
    <location>
        <begin position="16"/>
        <end position="36"/>
    </location>
</feature>
<dbReference type="Proteomes" id="UP000295096">
    <property type="component" value="Unassembled WGS sequence"/>
</dbReference>
<feature type="domain" description="IcmF-related" evidence="3">
    <location>
        <begin position="505"/>
        <end position="804"/>
    </location>
</feature>
<keyword evidence="1" id="KW-0472">Membrane</keyword>
<dbReference type="InterPro" id="IPR009612">
    <property type="entry name" value="IcmF-rel"/>
</dbReference>
<feature type="transmembrane region" description="Helical" evidence="1">
    <location>
        <begin position="48"/>
        <end position="67"/>
    </location>
</feature>
<dbReference type="CDD" id="cd00882">
    <property type="entry name" value="Ras_like_GTPase"/>
    <property type="match status" value="1"/>
</dbReference>
<evidence type="ECO:0000256" key="1">
    <source>
        <dbReference type="SAM" id="Phobius"/>
    </source>
</evidence>
<dbReference type="InterPro" id="IPR027417">
    <property type="entry name" value="P-loop_NTPase"/>
</dbReference>
<evidence type="ECO:0000259" key="2">
    <source>
        <dbReference type="Pfam" id="PF06744"/>
    </source>
</evidence>
<dbReference type="Pfam" id="PF06761">
    <property type="entry name" value="IcmF-related"/>
    <property type="match status" value="1"/>
</dbReference>
<dbReference type="Pfam" id="PF21070">
    <property type="entry name" value="IcmF_helical"/>
    <property type="match status" value="1"/>
</dbReference>
<dbReference type="SUPFAM" id="SSF52540">
    <property type="entry name" value="P-loop containing nucleoside triphosphate hydrolases"/>
    <property type="match status" value="1"/>
</dbReference>
<dbReference type="EMBL" id="SMSJ01000104">
    <property type="protein sequence ID" value="TDH58655.1"/>
    <property type="molecule type" value="Genomic_DNA"/>
</dbReference>
<dbReference type="InterPro" id="IPR010623">
    <property type="entry name" value="IcmF_C"/>
</dbReference>
<feature type="transmembrane region" description="Helical" evidence="1">
    <location>
        <begin position="445"/>
        <end position="466"/>
    </location>
</feature>
<keyword evidence="7" id="KW-1185">Reference proteome</keyword>
<reference evidence="6 7" key="1">
    <citation type="journal article" date="2016" name="J. Microbiol.">
        <title>Dankookia rubra gen. nov., sp. nov., an alphaproteobacterium isolated from sediment of a shallow stream.</title>
        <authorList>
            <person name="Kim W.H."/>
            <person name="Kim D.H."/>
            <person name="Kang K."/>
            <person name="Ahn T.Y."/>
        </authorList>
    </citation>
    <scope>NUCLEOTIDE SEQUENCE [LARGE SCALE GENOMIC DNA]</scope>
    <source>
        <strain evidence="6 7">JCM30602</strain>
    </source>
</reference>
<evidence type="ECO:0000259" key="3">
    <source>
        <dbReference type="Pfam" id="PF06761"/>
    </source>
</evidence>
<dbReference type="AlphaFoldDB" id="A0A4V3A9D0"/>
<proteinExistence type="predicted"/>
<feature type="domain" description="Type VI secretion system component TssM1 N-terminal" evidence="4">
    <location>
        <begin position="193"/>
        <end position="448"/>
    </location>
</feature>